<dbReference type="InterPro" id="IPR029058">
    <property type="entry name" value="AB_hydrolase_fold"/>
</dbReference>
<gene>
    <name evidence="3" type="ordered locus">P9303_08841</name>
</gene>
<dbReference type="STRING" id="59922.P9303_08841"/>
<dbReference type="BioCyc" id="PMAR59922:G1G80-797-MONOMER"/>
<dbReference type="Gene3D" id="3.40.50.1820">
    <property type="entry name" value="alpha/beta hydrolase"/>
    <property type="match status" value="1"/>
</dbReference>
<evidence type="ECO:0000259" key="2">
    <source>
        <dbReference type="Pfam" id="PF07176"/>
    </source>
</evidence>
<proteinExistence type="predicted"/>
<keyword evidence="3" id="KW-0378">Hydrolase</keyword>
<accession>A2C825</accession>
<dbReference type="ESTHER" id="promm-q7v6l0">
    <property type="family name" value="Duf_1400"/>
</dbReference>
<reference evidence="3 4" key="1">
    <citation type="journal article" date="2007" name="PLoS Genet.">
        <title>Patterns and implications of gene gain and loss in the evolution of Prochlorococcus.</title>
        <authorList>
            <person name="Kettler G.C."/>
            <person name="Martiny A.C."/>
            <person name="Huang K."/>
            <person name="Zucker J."/>
            <person name="Coleman M.L."/>
            <person name="Rodrigue S."/>
            <person name="Chen F."/>
            <person name="Lapidus A."/>
            <person name="Ferriera S."/>
            <person name="Johnson J."/>
            <person name="Steglich C."/>
            <person name="Church G.M."/>
            <person name="Richardson P."/>
            <person name="Chisholm S.W."/>
        </authorList>
    </citation>
    <scope>NUCLEOTIDE SEQUENCE [LARGE SCALE GENOMIC DNA]</scope>
    <source>
        <strain evidence="3 4">MIT 9303</strain>
    </source>
</reference>
<organism evidence="3 4">
    <name type="scientific">Prochlorococcus marinus (strain MIT 9303)</name>
    <dbReference type="NCBI Taxonomy" id="59922"/>
    <lineage>
        <taxon>Bacteria</taxon>
        <taxon>Bacillati</taxon>
        <taxon>Cyanobacteriota</taxon>
        <taxon>Cyanophyceae</taxon>
        <taxon>Synechococcales</taxon>
        <taxon>Prochlorococcaceae</taxon>
        <taxon>Prochlorococcus</taxon>
    </lineage>
</organism>
<feature type="domain" description="AB hydrolase-1" evidence="1">
    <location>
        <begin position="237"/>
        <end position="341"/>
    </location>
</feature>
<dbReference type="InterPro" id="IPR010802">
    <property type="entry name" value="DUF1400"/>
</dbReference>
<evidence type="ECO:0000259" key="1">
    <source>
        <dbReference type="Pfam" id="PF00561"/>
    </source>
</evidence>
<dbReference type="GO" id="GO:0016787">
    <property type="term" value="F:hydrolase activity"/>
    <property type="evidence" value="ECO:0007669"/>
    <property type="project" value="UniProtKB-KW"/>
</dbReference>
<dbReference type="AlphaFoldDB" id="A2C825"/>
<dbReference type="EMBL" id="CP000554">
    <property type="protein sequence ID" value="ABM77635.1"/>
    <property type="molecule type" value="Genomic_DNA"/>
</dbReference>
<dbReference type="Pfam" id="PF07176">
    <property type="entry name" value="DUF1400"/>
    <property type="match status" value="1"/>
</dbReference>
<dbReference type="Pfam" id="PF00561">
    <property type="entry name" value="Abhydrolase_1"/>
    <property type="match status" value="1"/>
</dbReference>
<dbReference type="SUPFAM" id="SSF53474">
    <property type="entry name" value="alpha/beta-Hydrolases"/>
    <property type="match status" value="1"/>
</dbReference>
<dbReference type="KEGG" id="pmf:P9303_08841"/>
<feature type="domain" description="DUF1400" evidence="2">
    <location>
        <begin position="31"/>
        <end position="157"/>
    </location>
</feature>
<dbReference type="InterPro" id="IPR000073">
    <property type="entry name" value="AB_hydrolase_1"/>
</dbReference>
<evidence type="ECO:0000313" key="3">
    <source>
        <dbReference type="EMBL" id="ABM77635.1"/>
    </source>
</evidence>
<evidence type="ECO:0000313" key="4">
    <source>
        <dbReference type="Proteomes" id="UP000002274"/>
    </source>
</evidence>
<sequence length="530" mass="57925">MALTRPIGQRIVIGLFGALLFGLAGVLPLRAAERLEVQLEGMVIPVWIRELVDLGRPGGSSSSELITWLNLLDADSRFDLFELLQASLLTDQSMARQMLRSWAGRQLLDAVSDLVRVDADSSGIVLFNTLELLLNSQSEVTALDLLEELPAENVRLDLDALLQVASRWRRQLQQQQQLVLALGSFPATQVPVLQELSGQEVFAAGPEFKPLPVAHRTKPLQLEVWRPPDGTPLRSSWVVLMPGLGGSQDHFRWLALSLQRKGWPVVVLEHPGSDARAVHALLKGQRLAPGAEVLPDRLADLQAVLQAREQGTLVLPGQKLVLMGHSLGALTALLAAGITPEPGLYTRCRKALDDLPLTNLSRLLQCQLVDVQMPKLQSIPQLEAIVALNSFGSLLWPRHGAVPLSVPVLLTGGTLDLITPPLSEQLDLLLAISPHPASRVVLVEGASHFSPVRVEGQMGEDRGDDLFQLGEELVGRQPLAVQRLLAVEIQIFLQQVEAGEALEGSTHQQVGDLRLHRLDRNAAERLRESQ</sequence>
<protein>
    <submittedName>
        <fullName evidence="3">Predicted dienelactone hydrolase</fullName>
    </submittedName>
</protein>
<name>A2C825_PROM3</name>
<dbReference type="Proteomes" id="UP000002274">
    <property type="component" value="Chromosome"/>
</dbReference>
<dbReference type="RefSeq" id="WP_011825542.1">
    <property type="nucleotide sequence ID" value="NC_008820.1"/>
</dbReference>
<dbReference type="HOGENOM" id="CLU_517527_0_0_3"/>